<evidence type="ECO:0000256" key="8">
    <source>
        <dbReference type="ARBA" id="ARBA00023136"/>
    </source>
</evidence>
<dbReference type="NCBIfam" id="TIGR00380">
    <property type="entry name" value="cobal_cbiB"/>
    <property type="match status" value="1"/>
</dbReference>
<dbReference type="PANTHER" id="PTHR34308">
    <property type="entry name" value="COBALAMIN BIOSYNTHESIS PROTEIN CBIB"/>
    <property type="match status" value="1"/>
</dbReference>
<dbReference type="GO" id="GO:0005886">
    <property type="term" value="C:plasma membrane"/>
    <property type="evidence" value="ECO:0007669"/>
    <property type="project" value="UniProtKB-SubCell"/>
</dbReference>
<evidence type="ECO:0000313" key="10">
    <source>
        <dbReference type="EMBL" id="CAX27378.1"/>
    </source>
</evidence>
<evidence type="ECO:0000256" key="9">
    <source>
        <dbReference type="HAMAP-Rule" id="MF_00024"/>
    </source>
</evidence>
<reference evidence="11" key="1">
    <citation type="journal article" date="2009" name="PLoS ONE">
        <title>Methylobacterium genome sequences: a reference blueprint to investigate microbial metabolism of C1 compounds from natural and industrial sources.</title>
        <authorList>
            <person name="Vuilleumier S."/>
            <person name="Chistoserdova L."/>
            <person name="Lee M.-C."/>
            <person name="Bringel F."/>
            <person name="Lajus A."/>
            <person name="Zhou Y."/>
            <person name="Gourion B."/>
            <person name="Barbe V."/>
            <person name="Chang J."/>
            <person name="Cruveiller S."/>
            <person name="Dossat C."/>
            <person name="Gillett W."/>
            <person name="Gruffaz C."/>
            <person name="Haugen E."/>
            <person name="Hourcade E."/>
            <person name="Levy R."/>
            <person name="Mangenot S."/>
            <person name="Muller E."/>
            <person name="Nadalig T."/>
            <person name="Pagni M."/>
            <person name="Penny C."/>
            <person name="Peyraud R."/>
            <person name="Robinson D.G."/>
            <person name="Roche D."/>
            <person name="Rouy Z."/>
            <person name="Saenampechek C."/>
            <person name="Salvignol G."/>
            <person name="Vallenet D."/>
            <person name="Wu Z."/>
            <person name="Marx C.J."/>
            <person name="Vorholt J.A."/>
            <person name="Olson M.V."/>
            <person name="Kaul R."/>
            <person name="Weissenbach J."/>
            <person name="Medigue C."/>
            <person name="Lidstrom M.E."/>
        </authorList>
    </citation>
    <scope>NUCLEOTIDE SEQUENCE [LARGE SCALE GENOMIC DNA]</scope>
    <source>
        <strain evidence="11">DSM 6343 / CIP 106787 / DM4</strain>
    </source>
</reference>
<dbReference type="EMBL" id="FP103042">
    <property type="protein sequence ID" value="CAX27378.1"/>
    <property type="molecule type" value="Genomic_DNA"/>
</dbReference>
<sequence length="333" mass="34901">MSWIALTHPPDTLGILALALLIEAMAGYPDRLYRALGHPVTWIGRLIAALERGLNRGTPRTRRLGGILALTGLLATVAAVTLGLTALAALTGHGFGLVVLAILAASLPAQRSLFVHVRRVSAALRTEGLAGGRTAVSMIVGRNPESLDEAAVCRAAIESLAENFSDGIVAPAFWIGAGGLTGGALYKAINTADSMVGHRTPRYEAFGWASARLDDLVNLPASRLTALLLIAAAALSRDVSAAGAWRAIRRDAGHHRSPNAGWPEAAMAGALGLRLAGPRIYGDTRVEDAWMGDGRAEANPDDIVRALKLYRTACALQFTLVAAGTGLWLTFGR</sequence>
<proteinExistence type="inferred from homology"/>
<dbReference type="HAMAP" id="MF_00024">
    <property type="entry name" value="CobD_CbiB"/>
    <property type="match status" value="1"/>
</dbReference>
<keyword evidence="5 9" id="KW-0169">Cobalamin biosynthesis</keyword>
<dbReference type="GO" id="GO:0015420">
    <property type="term" value="F:ABC-type vitamin B12 transporter activity"/>
    <property type="evidence" value="ECO:0007669"/>
    <property type="project" value="UniProtKB-UniRule"/>
</dbReference>
<evidence type="ECO:0000313" key="11">
    <source>
        <dbReference type="Proteomes" id="UP000008070"/>
    </source>
</evidence>
<comment type="subcellular location">
    <subcellularLocation>
        <location evidence="1 9">Cell membrane</location>
        <topology evidence="1 9">Multi-pass membrane protein</topology>
    </subcellularLocation>
</comment>
<dbReference type="Pfam" id="PF03186">
    <property type="entry name" value="CobD_Cbib"/>
    <property type="match status" value="1"/>
</dbReference>
<evidence type="ECO:0000256" key="3">
    <source>
        <dbReference type="ARBA" id="ARBA00006263"/>
    </source>
</evidence>
<keyword evidence="6 9" id="KW-0812">Transmembrane</keyword>
<dbReference type="RefSeq" id="WP_015824747.1">
    <property type="nucleotide sequence ID" value="NC_012988.1"/>
</dbReference>
<evidence type="ECO:0000256" key="2">
    <source>
        <dbReference type="ARBA" id="ARBA00004953"/>
    </source>
</evidence>
<dbReference type="GO" id="GO:0009236">
    <property type="term" value="P:cobalamin biosynthetic process"/>
    <property type="evidence" value="ECO:0007669"/>
    <property type="project" value="UniProtKB-UniRule"/>
</dbReference>
<feature type="transmembrane region" description="Helical" evidence="9">
    <location>
        <begin position="309"/>
        <end position="331"/>
    </location>
</feature>
<evidence type="ECO:0000256" key="6">
    <source>
        <dbReference type="ARBA" id="ARBA00022692"/>
    </source>
</evidence>
<dbReference type="PANTHER" id="PTHR34308:SF1">
    <property type="entry name" value="COBALAMIN BIOSYNTHESIS PROTEIN CBIB"/>
    <property type="match status" value="1"/>
</dbReference>
<evidence type="ECO:0000256" key="5">
    <source>
        <dbReference type="ARBA" id="ARBA00022573"/>
    </source>
</evidence>
<dbReference type="GeneID" id="72992456"/>
<feature type="transmembrane region" description="Helical" evidence="9">
    <location>
        <begin position="66"/>
        <end position="84"/>
    </location>
</feature>
<dbReference type="UniPathway" id="UPA00148"/>
<name>C7CA17_METED</name>
<comment type="similarity">
    <text evidence="3 9">Belongs to the CobD/CbiB family.</text>
</comment>
<comment type="function">
    <text evidence="9">Converts cobyric acid to cobinamide by the addition of aminopropanol on the F carboxylic group.</text>
</comment>
<comment type="caution">
    <text evidence="9">Lacks conserved residue(s) required for the propagation of feature annotation.</text>
</comment>
<dbReference type="AlphaFoldDB" id="C7CA17"/>
<evidence type="ECO:0000256" key="4">
    <source>
        <dbReference type="ARBA" id="ARBA00022475"/>
    </source>
</evidence>
<comment type="pathway">
    <text evidence="2 9">Cofactor biosynthesis; adenosylcobalamin biosynthesis.</text>
</comment>
<protein>
    <recommendedName>
        <fullName evidence="9">Cobalamin biosynthesis protein CobD</fullName>
    </recommendedName>
</protein>
<dbReference type="InterPro" id="IPR004485">
    <property type="entry name" value="Cobalamin_biosynth_CobD/CbiB"/>
</dbReference>
<dbReference type="Proteomes" id="UP000008070">
    <property type="component" value="Chromosome"/>
</dbReference>
<keyword evidence="8 9" id="KW-0472">Membrane</keyword>
<dbReference type="GO" id="GO:0048472">
    <property type="term" value="F:threonine-phosphate decarboxylase activity"/>
    <property type="evidence" value="ECO:0007669"/>
    <property type="project" value="InterPro"/>
</dbReference>
<keyword evidence="4 9" id="KW-1003">Cell membrane</keyword>
<accession>C7CA17</accession>
<evidence type="ECO:0000256" key="7">
    <source>
        <dbReference type="ARBA" id="ARBA00022989"/>
    </source>
</evidence>
<feature type="transmembrane region" description="Helical" evidence="9">
    <location>
        <begin position="90"/>
        <end position="109"/>
    </location>
</feature>
<evidence type="ECO:0000256" key="1">
    <source>
        <dbReference type="ARBA" id="ARBA00004651"/>
    </source>
</evidence>
<keyword evidence="7 9" id="KW-1133">Transmembrane helix</keyword>
<dbReference type="HOGENOM" id="CLU_054212_0_1_5"/>
<dbReference type="KEGG" id="mdi:METDI5777"/>
<gene>
    <name evidence="9 10" type="primary">cobD</name>
    <name evidence="10" type="ORF">METD_I5777</name>
</gene>
<organism evidence="10 11">
    <name type="scientific">Methylorubrum extorquens (strain DSM 6343 / CIP 106787 / DM4)</name>
    <name type="common">Methylobacterium extorquens</name>
    <dbReference type="NCBI Taxonomy" id="661410"/>
    <lineage>
        <taxon>Bacteria</taxon>
        <taxon>Pseudomonadati</taxon>
        <taxon>Pseudomonadota</taxon>
        <taxon>Alphaproteobacteria</taxon>
        <taxon>Hyphomicrobiales</taxon>
        <taxon>Methylobacteriaceae</taxon>
        <taxon>Methylorubrum</taxon>
    </lineage>
</organism>